<name>A0A0D0KX54_AGRTU</name>
<evidence type="ECO:0000313" key="2">
    <source>
        <dbReference type="Proteomes" id="UP000035017"/>
    </source>
</evidence>
<gene>
    <name evidence="1" type="ORF">RU07_10480</name>
</gene>
<dbReference type="EMBL" id="JXQV01000009">
    <property type="protein sequence ID" value="KIQ02989.1"/>
    <property type="molecule type" value="Genomic_DNA"/>
</dbReference>
<sequence>MIMSLTFEPGTPGVYDIATAQPFIASLETDEEQQQSMMMLLNLSNLSNYVNDYAAAIGLHTHVGQLRGAVLREMAPDTLEFTNNLHMLKNWDEMAGREAAMTIFHVGKALVQIKANMRFTPTIKADVDSDTLRKVTAELERAFPNYNFARHAAGHRAESMASLEKVKEHAIEIEGGQRFIMGVIEGDDFIATFEKKLIRVPLTEDARQRLNGVVASIYSAFPKLLPMLPQLNFGAGRVDSSDA</sequence>
<proteinExistence type="predicted"/>
<dbReference type="AlphaFoldDB" id="A0A0D0KX54"/>
<comment type="caution">
    <text evidence="1">The sequence shown here is derived from an EMBL/GenBank/DDBJ whole genome shotgun (WGS) entry which is preliminary data.</text>
</comment>
<accession>A0A0D0KX54</accession>
<protein>
    <submittedName>
        <fullName evidence="1">Uncharacterized protein</fullName>
    </submittedName>
</protein>
<organism evidence="1 2">
    <name type="scientific">Agrobacterium tumefaciens</name>
    <dbReference type="NCBI Taxonomy" id="358"/>
    <lineage>
        <taxon>Bacteria</taxon>
        <taxon>Pseudomonadati</taxon>
        <taxon>Pseudomonadota</taxon>
        <taxon>Alphaproteobacteria</taxon>
        <taxon>Hyphomicrobiales</taxon>
        <taxon>Rhizobiaceae</taxon>
        <taxon>Rhizobium/Agrobacterium group</taxon>
        <taxon>Agrobacterium</taxon>
        <taxon>Agrobacterium tumefaciens complex</taxon>
    </lineage>
</organism>
<dbReference type="Proteomes" id="UP000035017">
    <property type="component" value="Unassembled WGS sequence"/>
</dbReference>
<evidence type="ECO:0000313" key="1">
    <source>
        <dbReference type="EMBL" id="KIQ02989.1"/>
    </source>
</evidence>
<reference evidence="1 2" key="1">
    <citation type="submission" date="2014-12" db="EMBL/GenBank/DDBJ databases">
        <title>16Stimator: statistical estimation of ribosomal gene copy numbers from draft genome assemblies.</title>
        <authorList>
            <person name="Perisin M.A."/>
            <person name="Vetter M."/>
            <person name="Gilbert J.A."/>
            <person name="Bergelson J."/>
        </authorList>
    </citation>
    <scope>NUCLEOTIDE SEQUENCE [LARGE SCALE GENOMIC DNA]</scope>
    <source>
        <strain evidence="1 2">MEJ076</strain>
    </source>
</reference>